<dbReference type="Proteomes" id="UP000001023">
    <property type="component" value="Chromosome"/>
</dbReference>
<proteinExistence type="predicted"/>
<dbReference type="STRING" id="246200.SPO3453"/>
<evidence type="ECO:0000313" key="2">
    <source>
        <dbReference type="Proteomes" id="UP000001023"/>
    </source>
</evidence>
<dbReference type="PaxDb" id="246200-SPO3453"/>
<organism evidence="1 2">
    <name type="scientific">Ruegeria pomeroyi (strain ATCC 700808 / DSM 15171 / DSS-3)</name>
    <name type="common">Silicibacter pomeroyi</name>
    <dbReference type="NCBI Taxonomy" id="246200"/>
    <lineage>
        <taxon>Bacteria</taxon>
        <taxon>Pseudomonadati</taxon>
        <taxon>Pseudomonadota</taxon>
        <taxon>Alphaproteobacteria</taxon>
        <taxon>Rhodobacterales</taxon>
        <taxon>Roseobacteraceae</taxon>
        <taxon>Ruegeria</taxon>
    </lineage>
</organism>
<dbReference type="EMBL" id="CP000031">
    <property type="protein sequence ID" value="AAV96679.1"/>
    <property type="molecule type" value="Genomic_DNA"/>
</dbReference>
<dbReference type="eggNOG" id="ENOG5033003">
    <property type="taxonomic scope" value="Bacteria"/>
</dbReference>
<keyword evidence="2" id="KW-1185">Reference proteome</keyword>
<reference evidence="1 2" key="1">
    <citation type="journal article" date="2004" name="Nature">
        <title>Genome sequence of Silicibacter pomeroyi reveals adaptations to the marine environment.</title>
        <authorList>
            <person name="Moran M.A."/>
            <person name="Buchan A."/>
            <person name="Gonzalez J.M."/>
            <person name="Heidelberg J.F."/>
            <person name="Whitman W.B."/>
            <person name="Kiene R.P."/>
            <person name="Henriksen J.R."/>
            <person name="King G.M."/>
            <person name="Belas R."/>
            <person name="Fuqua C."/>
            <person name="Brinkac L."/>
            <person name="Lewis M."/>
            <person name="Johri S."/>
            <person name="Weaver B."/>
            <person name="Pai G."/>
            <person name="Eisen J.A."/>
            <person name="Rahe E."/>
            <person name="Sheldon W.M."/>
            <person name="Ye W."/>
            <person name="Miller T.R."/>
            <person name="Carlton J."/>
            <person name="Rasko D.A."/>
            <person name="Paulsen I.T."/>
            <person name="Ren Q."/>
            <person name="Daugherty S.C."/>
            <person name="Deboy R.T."/>
            <person name="Dodson R.J."/>
            <person name="Durkin A.S."/>
            <person name="Madupu R."/>
            <person name="Nelson W.C."/>
            <person name="Sullivan S.A."/>
            <person name="Rosovitz M.J."/>
            <person name="Haft D.H."/>
            <person name="Selengut J."/>
            <person name="Ward N."/>
        </authorList>
    </citation>
    <scope>NUCLEOTIDE SEQUENCE [LARGE SCALE GENOMIC DNA]</scope>
    <source>
        <strain evidence="2">ATCC 700808 / DSM 15171 / DSS-3</strain>
    </source>
</reference>
<dbReference type="HOGENOM" id="CLU_146729_0_0_5"/>
<evidence type="ECO:0000313" key="1">
    <source>
        <dbReference type="EMBL" id="AAV96679.1"/>
    </source>
</evidence>
<dbReference type="AlphaFoldDB" id="Q5LMV9"/>
<dbReference type="KEGG" id="sil:SPO3453"/>
<reference evidence="1 2" key="2">
    <citation type="journal article" date="2014" name="Stand. Genomic Sci.">
        <title>An updated genome annotation for the model marine bacterium Ruegeria pomeroyi DSS-3.</title>
        <authorList>
            <person name="Rivers A.R."/>
            <person name="Smith C.B."/>
            <person name="Moran M.A."/>
        </authorList>
    </citation>
    <scope>GENOME REANNOTATION</scope>
    <source>
        <strain evidence="2">ATCC 700808 / DSM 15171 / DSS-3</strain>
    </source>
</reference>
<gene>
    <name evidence="1" type="ordered locus">SPO3453</name>
</gene>
<accession>Q5LMV9</accession>
<name>Q5LMV9_RUEPO</name>
<sequence>MSVLWPASSRAVVMGQTCAHPARTSNIAPLLSDIRPAIALRLLNILGSGRRMQSMRQLSKTLAVLALIAAPASAGAAECYADYKAKQEQPLRLHYGVMQVSSCSAGQAAPEVAARLQAAGWTLLNVLSVFGPEGLDQRKADAGPYFLRF</sequence>
<protein>
    <submittedName>
        <fullName evidence="1">Uncharacterized protein</fullName>
    </submittedName>
</protein>